<dbReference type="EC" id="1.4.3.19" evidence="5"/>
<dbReference type="SUPFAM" id="SSF54373">
    <property type="entry name" value="FAD-linked reductases, C-terminal domain"/>
    <property type="match status" value="1"/>
</dbReference>
<dbReference type="AlphaFoldDB" id="A0A3M8B2Q2"/>
<comment type="pathway">
    <text evidence="1">Cofactor biosynthesis; thiamine diphosphate biosynthesis.</text>
</comment>
<dbReference type="NCBIfam" id="TIGR02352">
    <property type="entry name" value="thiamin_ThiO"/>
    <property type="match status" value="1"/>
</dbReference>
<dbReference type="RefSeq" id="WP_005829978.1">
    <property type="nucleotide sequence ID" value="NZ_BJOD01000074.1"/>
</dbReference>
<name>A0A3M8B2Q2_9BACL</name>
<evidence type="ECO:0000313" key="8">
    <source>
        <dbReference type="EMBL" id="RNB57543.1"/>
    </source>
</evidence>
<dbReference type="GO" id="GO:0043799">
    <property type="term" value="F:glycine oxidase activity"/>
    <property type="evidence" value="ECO:0007669"/>
    <property type="project" value="UniProtKB-EC"/>
</dbReference>
<dbReference type="GO" id="GO:0005737">
    <property type="term" value="C:cytoplasm"/>
    <property type="evidence" value="ECO:0007669"/>
    <property type="project" value="TreeGrafter"/>
</dbReference>
<evidence type="ECO:0000313" key="7">
    <source>
        <dbReference type="EMBL" id="GED28477.1"/>
    </source>
</evidence>
<keyword evidence="10" id="KW-1185">Reference proteome</keyword>
<dbReference type="PANTHER" id="PTHR13847:SF289">
    <property type="entry name" value="GLYCINE OXIDASE"/>
    <property type="match status" value="1"/>
</dbReference>
<evidence type="ECO:0000256" key="5">
    <source>
        <dbReference type="ARBA" id="ARBA00050018"/>
    </source>
</evidence>
<proteinExistence type="predicted"/>
<dbReference type="GO" id="GO:0050660">
    <property type="term" value="F:flavin adenine dinucleotide binding"/>
    <property type="evidence" value="ECO:0007669"/>
    <property type="project" value="InterPro"/>
</dbReference>
<comment type="caution">
    <text evidence="8">The sequence shown here is derived from an EMBL/GenBank/DDBJ whole genome shotgun (WGS) entry which is preliminary data.</text>
</comment>
<reference evidence="7 10" key="2">
    <citation type="submission" date="2019-06" db="EMBL/GenBank/DDBJ databases">
        <title>Whole genome shotgun sequence of Brevibacillus agri NBRC 15538.</title>
        <authorList>
            <person name="Hosoyama A."/>
            <person name="Uohara A."/>
            <person name="Ohji S."/>
            <person name="Ichikawa N."/>
        </authorList>
    </citation>
    <scope>NUCLEOTIDE SEQUENCE [LARGE SCALE GENOMIC DNA]</scope>
    <source>
        <strain evidence="7 10">NBRC 15538</strain>
    </source>
</reference>
<dbReference type="Proteomes" id="UP000276178">
    <property type="component" value="Unassembled WGS sequence"/>
</dbReference>
<dbReference type="GO" id="GO:0009228">
    <property type="term" value="P:thiamine biosynthetic process"/>
    <property type="evidence" value="ECO:0007669"/>
    <property type="project" value="UniProtKB-KW"/>
</dbReference>
<dbReference type="InterPro" id="IPR012727">
    <property type="entry name" value="Gly_oxidase_ThiO"/>
</dbReference>
<dbReference type="GO" id="GO:0009229">
    <property type="term" value="P:thiamine diphosphate biosynthetic process"/>
    <property type="evidence" value="ECO:0007669"/>
    <property type="project" value="UniProtKB-UniPathway"/>
</dbReference>
<dbReference type="Pfam" id="PF01266">
    <property type="entry name" value="DAO"/>
    <property type="match status" value="1"/>
</dbReference>
<organism evidence="8 9">
    <name type="scientific">Brevibacillus agri</name>
    <dbReference type="NCBI Taxonomy" id="51101"/>
    <lineage>
        <taxon>Bacteria</taxon>
        <taxon>Bacillati</taxon>
        <taxon>Bacillota</taxon>
        <taxon>Bacilli</taxon>
        <taxon>Bacillales</taxon>
        <taxon>Paenibacillaceae</taxon>
        <taxon>Brevibacillus</taxon>
    </lineage>
</organism>
<evidence type="ECO:0000256" key="2">
    <source>
        <dbReference type="ARBA" id="ARBA00022977"/>
    </source>
</evidence>
<sequence>MSDCLVVGGGIIGLSLAYELSRRGRSVTLVEQGEWGGQASSAAAGMLAPLKEFTAPGPMLDLGMTSLAYYPQWAAELEEFTGGDVQLSLEGLLTVALNDDEQAQLLAKYHWQKEAGHSVHLLTERQQLAEVEPLLTEQAQAAIYSPYEGHINNRMLLRALVTACRLQGVALHAGCVVSGIAVKGGRVVGVESSLGPLRAEQTIITSGAWAGIMLEMLGVSIPVRPVRGQIAAVSSAGIPLRTVIFGTSGYITPKKDGKIVIGATEDESGFQREVTMAGLASILNGVMPYVPALHGAAFLEAWGGLRPATADGKPLLGPVPGWDGLSIAGGHFRNGILLSPATAKWMADYLEKGETERLTPFLPSRFLAKTDETSNKMG</sequence>
<dbReference type="UniPathway" id="UPA00060"/>
<dbReference type="EMBL" id="BJOD01000074">
    <property type="protein sequence ID" value="GED28477.1"/>
    <property type="molecule type" value="Genomic_DNA"/>
</dbReference>
<dbReference type="Proteomes" id="UP000317180">
    <property type="component" value="Unassembled WGS sequence"/>
</dbReference>
<evidence type="ECO:0000256" key="1">
    <source>
        <dbReference type="ARBA" id="ARBA00004948"/>
    </source>
</evidence>
<dbReference type="SUPFAM" id="SSF51905">
    <property type="entry name" value="FAD/NAD(P)-binding domain"/>
    <property type="match status" value="1"/>
</dbReference>
<dbReference type="EMBL" id="RHHN01000023">
    <property type="protein sequence ID" value="RNB57543.1"/>
    <property type="molecule type" value="Genomic_DNA"/>
</dbReference>
<feature type="domain" description="FAD dependent oxidoreductase" evidence="6">
    <location>
        <begin position="3"/>
        <end position="348"/>
    </location>
</feature>
<evidence type="ECO:0000313" key="10">
    <source>
        <dbReference type="Proteomes" id="UP000317180"/>
    </source>
</evidence>
<keyword evidence="2" id="KW-0784">Thiamine biosynthesis</keyword>
<dbReference type="PANTHER" id="PTHR13847">
    <property type="entry name" value="SARCOSINE DEHYDROGENASE-RELATED"/>
    <property type="match status" value="1"/>
</dbReference>
<evidence type="ECO:0000256" key="4">
    <source>
        <dbReference type="ARBA" id="ARBA00049872"/>
    </source>
</evidence>
<accession>A0A3M8B2Q2</accession>
<dbReference type="Gene3D" id="3.50.50.60">
    <property type="entry name" value="FAD/NAD(P)-binding domain"/>
    <property type="match status" value="1"/>
</dbReference>
<dbReference type="InterPro" id="IPR006076">
    <property type="entry name" value="FAD-dep_OxRdtase"/>
</dbReference>
<comment type="catalytic activity">
    <reaction evidence="4">
        <text>glycine + O2 + H2O = glyoxylate + H2O2 + NH4(+)</text>
        <dbReference type="Rhea" id="RHEA:11532"/>
        <dbReference type="ChEBI" id="CHEBI:15377"/>
        <dbReference type="ChEBI" id="CHEBI:15379"/>
        <dbReference type="ChEBI" id="CHEBI:16240"/>
        <dbReference type="ChEBI" id="CHEBI:28938"/>
        <dbReference type="ChEBI" id="CHEBI:36655"/>
        <dbReference type="ChEBI" id="CHEBI:57305"/>
        <dbReference type="EC" id="1.4.3.19"/>
    </reaction>
</comment>
<protein>
    <recommendedName>
        <fullName evidence="5">glycine oxidase</fullName>
        <ecNumber evidence="5">1.4.3.19</ecNumber>
    </recommendedName>
</protein>
<evidence type="ECO:0000313" key="9">
    <source>
        <dbReference type="Proteomes" id="UP000276178"/>
    </source>
</evidence>
<evidence type="ECO:0000256" key="3">
    <source>
        <dbReference type="ARBA" id="ARBA00023002"/>
    </source>
</evidence>
<dbReference type="InterPro" id="IPR036188">
    <property type="entry name" value="FAD/NAD-bd_sf"/>
</dbReference>
<evidence type="ECO:0000259" key="6">
    <source>
        <dbReference type="Pfam" id="PF01266"/>
    </source>
</evidence>
<dbReference type="GeneID" id="82813378"/>
<reference evidence="8 9" key="1">
    <citation type="submission" date="2018-10" db="EMBL/GenBank/DDBJ databases">
        <title>Phylogenomics of Brevibacillus.</title>
        <authorList>
            <person name="Dunlap C."/>
        </authorList>
    </citation>
    <scope>NUCLEOTIDE SEQUENCE [LARGE SCALE GENOMIC DNA]</scope>
    <source>
        <strain evidence="8 9">NRRL NRS 1219</strain>
    </source>
</reference>
<keyword evidence="3 8" id="KW-0560">Oxidoreductase</keyword>
<dbReference type="OrthoDB" id="9794226at2"/>
<dbReference type="Gene3D" id="3.30.9.10">
    <property type="entry name" value="D-Amino Acid Oxidase, subunit A, domain 2"/>
    <property type="match status" value="1"/>
</dbReference>
<gene>
    <name evidence="8" type="primary">thiO</name>
    <name evidence="7" type="ORF">BAG01nite_45790</name>
    <name evidence="8" type="ORF">EB820_07245</name>
</gene>